<feature type="compositionally biased region" description="Basic and acidic residues" evidence="1">
    <location>
        <begin position="231"/>
        <end position="241"/>
    </location>
</feature>
<name>A0A9N9QXV5_9NEOP</name>
<keyword evidence="3" id="KW-1185">Reference proteome</keyword>
<evidence type="ECO:0000256" key="1">
    <source>
        <dbReference type="SAM" id="MobiDB-lite"/>
    </source>
</evidence>
<feature type="compositionally biased region" description="Pro residues" evidence="1">
    <location>
        <begin position="304"/>
        <end position="315"/>
    </location>
</feature>
<feature type="compositionally biased region" description="Basic residues" evidence="1">
    <location>
        <begin position="122"/>
        <end position="133"/>
    </location>
</feature>
<feature type="compositionally biased region" description="Basic and acidic residues" evidence="1">
    <location>
        <begin position="58"/>
        <end position="90"/>
    </location>
</feature>
<protein>
    <recommendedName>
        <fullName evidence="4">A-kinase anchor protein 200</fullName>
    </recommendedName>
</protein>
<reference evidence="2" key="2">
    <citation type="submission" date="2022-10" db="EMBL/GenBank/DDBJ databases">
        <authorList>
            <consortium name="ENA_rothamsted_submissions"/>
            <consortium name="culmorum"/>
            <person name="King R."/>
        </authorList>
    </citation>
    <scope>NUCLEOTIDE SEQUENCE</scope>
</reference>
<gene>
    <name evidence="2" type="ORF">DIATSA_LOCUS3546</name>
</gene>
<organism evidence="2 3">
    <name type="scientific">Diatraea saccharalis</name>
    <name type="common">sugarcane borer</name>
    <dbReference type="NCBI Taxonomy" id="40085"/>
    <lineage>
        <taxon>Eukaryota</taxon>
        <taxon>Metazoa</taxon>
        <taxon>Ecdysozoa</taxon>
        <taxon>Arthropoda</taxon>
        <taxon>Hexapoda</taxon>
        <taxon>Insecta</taxon>
        <taxon>Pterygota</taxon>
        <taxon>Neoptera</taxon>
        <taxon>Endopterygota</taxon>
        <taxon>Lepidoptera</taxon>
        <taxon>Glossata</taxon>
        <taxon>Ditrysia</taxon>
        <taxon>Pyraloidea</taxon>
        <taxon>Crambidae</taxon>
        <taxon>Crambinae</taxon>
        <taxon>Diatraea</taxon>
    </lineage>
</organism>
<feature type="compositionally biased region" description="Basic and acidic residues" evidence="1">
    <location>
        <begin position="255"/>
        <end position="273"/>
    </location>
</feature>
<accession>A0A9N9QXV5</accession>
<dbReference type="OrthoDB" id="8196194at2759"/>
<sequence>MFTQTVSMGAKQSKRSVDISGKEAEGAGEVAAAGAGGEGRVEQLADVDALKPQLNGDAHIHEQTDKEKQLDSGTPENEKDATTEKEAKQEESEEKEAVVNGDNAEQKTENGESAATPEESKKPKKEKVKKKWSLRSISFSRKEKPKQEKKQKEDEPKTNGEPEKVPEEAAEVPTESEKNEDAEAKTETEIKEEKTPETPVTEPITNGSNTPESPKEEIVPTKEVAPVTSIESEKPETKTEPEPQQLPINGLSIDEPIKEEPEVVQKEESKTEESPAESTETVPAVEIPVQKEVCVDQMPLIESTPPPLPANPPPSSVATFAASTMAPDLTDASLANTAETAISTPPIVDTKAELPKECLSESSHTVLTNNESDIHVPSPIQPIQTEVKATNDSIVENLEDVPTEHKSTSEINNDETEVKEITEIIKEEEVLGNSEPEVPEVPEVPVLPDSPTLPETLESDTSDTTGDLPPPPPPEDDDDTLNEDVAIEKIEPPTPDELREVANVIDSVISNAVESNGIDKELLNGNIDTKQEANDVESLENATIECNGNTLEETHAKQPSAVEHSAASQEPVAVSDKIADLIPEVPVVPDLNTETLQESSDVVVAN</sequence>
<reference evidence="2" key="1">
    <citation type="submission" date="2021-12" db="EMBL/GenBank/DDBJ databases">
        <authorList>
            <person name="King R."/>
        </authorList>
    </citation>
    <scope>NUCLEOTIDE SEQUENCE</scope>
</reference>
<feature type="region of interest" description="Disordered" evidence="1">
    <location>
        <begin position="300"/>
        <end position="319"/>
    </location>
</feature>
<feature type="compositionally biased region" description="Basic and acidic residues" evidence="1">
    <location>
        <begin position="140"/>
        <end position="167"/>
    </location>
</feature>
<feature type="compositionally biased region" description="Basic and acidic residues" evidence="1">
    <location>
        <begin position="486"/>
        <end position="498"/>
    </location>
</feature>
<evidence type="ECO:0000313" key="2">
    <source>
        <dbReference type="EMBL" id="CAG9785518.1"/>
    </source>
</evidence>
<evidence type="ECO:0000313" key="3">
    <source>
        <dbReference type="Proteomes" id="UP001153714"/>
    </source>
</evidence>
<dbReference type="Proteomes" id="UP001153714">
    <property type="component" value="Chromosome 14"/>
</dbReference>
<proteinExistence type="predicted"/>
<dbReference type="EMBL" id="OU893345">
    <property type="protein sequence ID" value="CAG9785518.1"/>
    <property type="molecule type" value="Genomic_DNA"/>
</dbReference>
<dbReference type="AlphaFoldDB" id="A0A9N9QXV5"/>
<feature type="region of interest" description="Disordered" evidence="1">
    <location>
        <begin position="398"/>
        <end position="498"/>
    </location>
</feature>
<feature type="compositionally biased region" description="Basic and acidic residues" evidence="1">
    <location>
        <begin position="175"/>
        <end position="196"/>
    </location>
</feature>
<feature type="region of interest" description="Disordered" evidence="1">
    <location>
        <begin position="1"/>
        <end position="288"/>
    </location>
</feature>
<feature type="compositionally biased region" description="Basic and acidic residues" evidence="1">
    <location>
        <begin position="15"/>
        <end position="25"/>
    </location>
</feature>
<feature type="compositionally biased region" description="Basic and acidic residues" evidence="1">
    <location>
        <begin position="416"/>
        <end position="429"/>
    </location>
</feature>
<evidence type="ECO:0008006" key="4">
    <source>
        <dbReference type="Google" id="ProtNLM"/>
    </source>
</evidence>